<feature type="compositionally biased region" description="Basic and acidic residues" evidence="2">
    <location>
        <begin position="253"/>
        <end position="271"/>
    </location>
</feature>
<reference evidence="3" key="1">
    <citation type="submission" date="2021-03" db="EMBL/GenBank/DDBJ databases">
        <title>Chromosome level genome of the anhydrobiotic midge Polypedilum vanderplanki.</title>
        <authorList>
            <person name="Yoshida Y."/>
            <person name="Kikawada T."/>
            <person name="Gusev O."/>
        </authorList>
    </citation>
    <scope>NUCLEOTIDE SEQUENCE</scope>
    <source>
        <strain evidence="3">NIAS01</strain>
        <tissue evidence="3">Whole body or cell culture</tissue>
    </source>
</reference>
<dbReference type="Proteomes" id="UP001107558">
    <property type="component" value="Chromosome 3"/>
</dbReference>
<organism evidence="3 4">
    <name type="scientific">Polypedilum vanderplanki</name>
    <name type="common">Sleeping chironomid midge</name>
    <dbReference type="NCBI Taxonomy" id="319348"/>
    <lineage>
        <taxon>Eukaryota</taxon>
        <taxon>Metazoa</taxon>
        <taxon>Ecdysozoa</taxon>
        <taxon>Arthropoda</taxon>
        <taxon>Hexapoda</taxon>
        <taxon>Insecta</taxon>
        <taxon>Pterygota</taxon>
        <taxon>Neoptera</taxon>
        <taxon>Endopterygota</taxon>
        <taxon>Diptera</taxon>
        <taxon>Nematocera</taxon>
        <taxon>Chironomoidea</taxon>
        <taxon>Chironomidae</taxon>
        <taxon>Chironominae</taxon>
        <taxon>Polypedilum</taxon>
        <taxon>Polypedilum</taxon>
    </lineage>
</organism>
<feature type="region of interest" description="Disordered" evidence="2">
    <location>
        <begin position="217"/>
        <end position="236"/>
    </location>
</feature>
<evidence type="ECO:0000313" key="3">
    <source>
        <dbReference type="EMBL" id="KAG5673582.1"/>
    </source>
</evidence>
<keyword evidence="1" id="KW-0175">Coiled coil</keyword>
<accession>A0A9J6BWF0</accession>
<proteinExistence type="predicted"/>
<protein>
    <submittedName>
        <fullName evidence="3">Uncharacterized protein</fullName>
    </submittedName>
</protein>
<feature type="coiled-coil region" evidence="1">
    <location>
        <begin position="94"/>
        <end position="121"/>
    </location>
</feature>
<dbReference type="OrthoDB" id="6516056at2759"/>
<dbReference type="AlphaFoldDB" id="A0A9J6BWF0"/>
<dbReference type="EMBL" id="JADBJN010000003">
    <property type="protein sequence ID" value="KAG5673582.1"/>
    <property type="molecule type" value="Genomic_DNA"/>
</dbReference>
<evidence type="ECO:0000256" key="1">
    <source>
        <dbReference type="SAM" id="Coils"/>
    </source>
</evidence>
<comment type="caution">
    <text evidence="3">The sequence shown here is derived from an EMBL/GenBank/DDBJ whole genome shotgun (WGS) entry which is preliminary data.</text>
</comment>
<evidence type="ECO:0000256" key="2">
    <source>
        <dbReference type="SAM" id="MobiDB-lite"/>
    </source>
</evidence>
<feature type="region of interest" description="Disordered" evidence="2">
    <location>
        <begin position="249"/>
        <end position="271"/>
    </location>
</feature>
<keyword evidence="4" id="KW-1185">Reference proteome</keyword>
<evidence type="ECO:0000313" key="4">
    <source>
        <dbReference type="Proteomes" id="UP001107558"/>
    </source>
</evidence>
<sequence length="271" mass="30183">MENWNEAISSDNKVTNDFSKINDSEARERLPESERHLALTVDVLTSKACLEDGLEDATALLINLSQCSSLIKYMIIILLVKGVIELFHIVQKHINNLMVELRELNEAIKNEKLKFETNNDDSDELSKPSSSKGILKDRFTKDTIIITAPSKVKTSNDLQIPSMAPLLIGRDTRSSCCTCISTSSRSILYCSFSASEAQQDNNDTIENVNNNQAIEAQENNEQQQPPPPQNQQQAHFNIPVDENAAVAAVNEGDEARTSQHERLSPMDTTHS</sequence>
<name>A0A9J6BWF0_POLVA</name>
<gene>
    <name evidence="3" type="ORF">PVAND_003617</name>
</gene>